<gene>
    <name evidence="14" type="ORF">ACFOES_13200</name>
</gene>
<comment type="cofactor">
    <cofactor evidence="1">
        <name>Mg(2+)</name>
        <dbReference type="ChEBI" id="CHEBI:18420"/>
    </cofactor>
</comment>
<comment type="catalytic activity">
    <reaction evidence="12">
        <text>ADP-D-ribose + H2O = D-ribose 5-phosphate + AMP + 2 H(+)</text>
        <dbReference type="Rhea" id="RHEA:10412"/>
        <dbReference type="ChEBI" id="CHEBI:15377"/>
        <dbReference type="ChEBI" id="CHEBI:15378"/>
        <dbReference type="ChEBI" id="CHEBI:57967"/>
        <dbReference type="ChEBI" id="CHEBI:78346"/>
        <dbReference type="ChEBI" id="CHEBI:456215"/>
        <dbReference type="EC" id="3.6.1.13"/>
    </reaction>
</comment>
<dbReference type="SUPFAM" id="SSF55811">
    <property type="entry name" value="Nudix"/>
    <property type="match status" value="1"/>
</dbReference>
<dbReference type="InterPro" id="IPR009288">
    <property type="entry name" value="AIG2-like_dom"/>
</dbReference>
<evidence type="ECO:0000256" key="12">
    <source>
        <dbReference type="ARBA" id="ARBA00049546"/>
    </source>
</evidence>
<protein>
    <recommendedName>
        <fullName evidence="4">ADP-ribose pyrophosphatase</fullName>
        <ecNumber evidence="3">3.6.1.13</ecNumber>
    </recommendedName>
    <alternativeName>
        <fullName evidence="9">ADP-ribose diphosphatase</fullName>
    </alternativeName>
    <alternativeName>
        <fullName evidence="11">ADP-ribose phosphohydrolase</fullName>
    </alternativeName>
    <alternativeName>
        <fullName evidence="10">Adenosine diphosphoribose pyrophosphatase</fullName>
    </alternativeName>
</protein>
<proteinExistence type="inferred from homology"/>
<comment type="similarity">
    <text evidence="2">Belongs to the Nudix hydrolase family. NudF subfamily.</text>
</comment>
<comment type="caution">
    <text evidence="14">The sequence shown here is derived from an EMBL/GenBank/DDBJ whole genome shotgun (WGS) entry which is preliminary data.</text>
</comment>
<keyword evidence="6" id="KW-0378">Hydrolase</keyword>
<dbReference type="InterPro" id="IPR013024">
    <property type="entry name" value="GGCT-like"/>
</dbReference>
<dbReference type="InterPro" id="IPR004385">
    <property type="entry name" value="NDP_pyrophosphatase"/>
</dbReference>
<dbReference type="InterPro" id="IPR036568">
    <property type="entry name" value="GGCT-like_sf"/>
</dbReference>
<comment type="function">
    <text evidence="8">Acts on ADP-mannose and ADP-glucose as well as ADP-ribose. Prevents glycogen biosynthesis. The reaction catalyzed by this enzyme is a limiting step of the gluconeogenic process.</text>
</comment>
<evidence type="ECO:0000256" key="1">
    <source>
        <dbReference type="ARBA" id="ARBA00001946"/>
    </source>
</evidence>
<evidence type="ECO:0000313" key="14">
    <source>
        <dbReference type="EMBL" id="MFC2969056.1"/>
    </source>
</evidence>
<dbReference type="InterPro" id="IPR020084">
    <property type="entry name" value="NUDIX_hydrolase_CS"/>
</dbReference>
<dbReference type="PANTHER" id="PTHR11839">
    <property type="entry name" value="UDP/ADP-SUGAR PYROPHOSPHATASE"/>
    <property type="match status" value="1"/>
</dbReference>
<evidence type="ECO:0000313" key="15">
    <source>
        <dbReference type="Proteomes" id="UP001595443"/>
    </source>
</evidence>
<dbReference type="PROSITE" id="PS51462">
    <property type="entry name" value="NUDIX"/>
    <property type="match status" value="1"/>
</dbReference>
<dbReference type="PANTHER" id="PTHR11839:SF5">
    <property type="entry name" value="ADP-RIBOSE PYROPHOSPHATASE"/>
    <property type="match status" value="1"/>
</dbReference>
<feature type="domain" description="Nudix hydrolase" evidence="13">
    <location>
        <begin position="217"/>
        <end position="357"/>
    </location>
</feature>
<evidence type="ECO:0000256" key="4">
    <source>
        <dbReference type="ARBA" id="ARBA00013297"/>
    </source>
</evidence>
<dbReference type="Pfam" id="PF06094">
    <property type="entry name" value="GGACT"/>
    <property type="match status" value="1"/>
</dbReference>
<evidence type="ECO:0000256" key="3">
    <source>
        <dbReference type="ARBA" id="ARBA00012453"/>
    </source>
</evidence>
<sequence length="372" mass="40820">MHDFFFYGTLCHPPLLETVLGRAVELHPARLADHAVHWAAGHSFPMILPRPGAVAEGMLVRGMSDEDVARLDFYEGGFAYHAHDVAVGTDGTTVTARVFFPDPGLLDPGAPWSLADWVAEWGEIVVSTAGDFMAAYGERSSEELLARYPQMLLRAASRLRARRGGPAAIRHAAGAEDVAVHARHEPYARFFAVEEYDLRHRRFDGSMGALVNRAVFILGDAVTVLPYDPRRDRVMVVEQFRAGPFGRGDAQPWQLEPIAGRIDAGETPEHAARREALEEAGLALGEMRKVSEYYPSPGALNEYLYSYVALTDLPDDAAGLGGLEDEHEDIRAHVLDFDALMALVASGEVANGPLILTALWLQRERAALRAEE</sequence>
<reference evidence="15" key="1">
    <citation type="journal article" date="2019" name="Int. J. Syst. Evol. Microbiol.">
        <title>The Global Catalogue of Microorganisms (GCM) 10K type strain sequencing project: providing services to taxonomists for standard genome sequencing and annotation.</title>
        <authorList>
            <consortium name="The Broad Institute Genomics Platform"/>
            <consortium name="The Broad Institute Genome Sequencing Center for Infectious Disease"/>
            <person name="Wu L."/>
            <person name="Ma J."/>
        </authorList>
    </citation>
    <scope>NUCLEOTIDE SEQUENCE [LARGE SCALE GENOMIC DNA]</scope>
    <source>
        <strain evidence="15">KCTC 62192</strain>
    </source>
</reference>
<dbReference type="Pfam" id="PF00293">
    <property type="entry name" value="NUDIX"/>
    <property type="match status" value="1"/>
</dbReference>
<dbReference type="Gene3D" id="3.90.79.10">
    <property type="entry name" value="Nucleoside Triphosphate Pyrophosphohydrolase"/>
    <property type="match status" value="1"/>
</dbReference>
<dbReference type="EMBL" id="JBHRSK010000010">
    <property type="protein sequence ID" value="MFC2969056.1"/>
    <property type="molecule type" value="Genomic_DNA"/>
</dbReference>
<evidence type="ECO:0000256" key="2">
    <source>
        <dbReference type="ARBA" id="ARBA00007482"/>
    </source>
</evidence>
<evidence type="ECO:0000256" key="7">
    <source>
        <dbReference type="ARBA" id="ARBA00022842"/>
    </source>
</evidence>
<dbReference type="InterPro" id="IPR015797">
    <property type="entry name" value="NUDIX_hydrolase-like_dom_sf"/>
</dbReference>
<keyword evidence="15" id="KW-1185">Reference proteome</keyword>
<dbReference type="InterPro" id="IPR000086">
    <property type="entry name" value="NUDIX_hydrolase_dom"/>
</dbReference>
<evidence type="ECO:0000256" key="5">
    <source>
        <dbReference type="ARBA" id="ARBA00022723"/>
    </source>
</evidence>
<dbReference type="RefSeq" id="WP_377833763.1">
    <property type="nucleotide sequence ID" value="NZ_JBHRSK010000010.1"/>
</dbReference>
<evidence type="ECO:0000259" key="13">
    <source>
        <dbReference type="PROSITE" id="PS51462"/>
    </source>
</evidence>
<dbReference type="EC" id="3.6.1.13" evidence="3"/>
<dbReference type="PROSITE" id="PS00893">
    <property type="entry name" value="NUDIX_BOX"/>
    <property type="match status" value="1"/>
</dbReference>
<dbReference type="NCBIfam" id="TIGR00052">
    <property type="entry name" value="nudix-type nucleoside diphosphatase, YffH/AdpP family"/>
    <property type="match status" value="1"/>
</dbReference>
<evidence type="ECO:0000256" key="6">
    <source>
        <dbReference type="ARBA" id="ARBA00022801"/>
    </source>
</evidence>
<keyword evidence="7" id="KW-0460">Magnesium</keyword>
<organism evidence="14 15">
    <name type="scientific">Acidimangrovimonas pyrenivorans</name>
    <dbReference type="NCBI Taxonomy" id="2030798"/>
    <lineage>
        <taxon>Bacteria</taxon>
        <taxon>Pseudomonadati</taxon>
        <taxon>Pseudomonadota</taxon>
        <taxon>Alphaproteobacteria</taxon>
        <taxon>Rhodobacterales</taxon>
        <taxon>Paracoccaceae</taxon>
        <taxon>Acidimangrovimonas</taxon>
    </lineage>
</organism>
<dbReference type="CDD" id="cd24155">
    <property type="entry name" value="NUDIX_ADPRase"/>
    <property type="match status" value="1"/>
</dbReference>
<accession>A0ABV7AJN1</accession>
<dbReference type="CDD" id="cd06661">
    <property type="entry name" value="GGCT_like"/>
    <property type="match status" value="1"/>
</dbReference>
<evidence type="ECO:0000256" key="9">
    <source>
        <dbReference type="ARBA" id="ARBA00030162"/>
    </source>
</evidence>
<evidence type="ECO:0000256" key="11">
    <source>
        <dbReference type="ARBA" id="ARBA00033056"/>
    </source>
</evidence>
<dbReference type="SUPFAM" id="SSF110857">
    <property type="entry name" value="Gamma-glutamyl cyclotransferase-like"/>
    <property type="match status" value="1"/>
</dbReference>
<evidence type="ECO:0000256" key="10">
    <source>
        <dbReference type="ARBA" id="ARBA00030308"/>
    </source>
</evidence>
<dbReference type="Gene3D" id="3.10.490.10">
    <property type="entry name" value="Gamma-glutamyl cyclotransferase-like"/>
    <property type="match status" value="1"/>
</dbReference>
<dbReference type="Proteomes" id="UP001595443">
    <property type="component" value="Unassembled WGS sequence"/>
</dbReference>
<evidence type="ECO:0000256" key="8">
    <source>
        <dbReference type="ARBA" id="ARBA00025164"/>
    </source>
</evidence>
<name>A0ABV7AJN1_9RHOB</name>
<keyword evidence="5" id="KW-0479">Metal-binding</keyword>